<feature type="compositionally biased region" description="Low complexity" evidence="1">
    <location>
        <begin position="151"/>
        <end position="162"/>
    </location>
</feature>
<dbReference type="CDD" id="cd06257">
    <property type="entry name" value="DnaJ"/>
    <property type="match status" value="1"/>
</dbReference>
<dbReference type="InterPro" id="IPR001623">
    <property type="entry name" value="DnaJ_domain"/>
</dbReference>
<dbReference type="EMBL" id="HBEN01006198">
    <property type="protein sequence ID" value="CAD8438120.1"/>
    <property type="molecule type" value="Transcribed_RNA"/>
</dbReference>
<evidence type="ECO:0000313" key="3">
    <source>
        <dbReference type="EMBL" id="CAD8438120.1"/>
    </source>
</evidence>
<dbReference type="PANTHER" id="PTHR23172">
    <property type="entry name" value="AUXILIN/CYCLIN G-ASSOCIATED KINASE-RELATED"/>
    <property type="match status" value="1"/>
</dbReference>
<feature type="compositionally biased region" description="Low complexity" evidence="1">
    <location>
        <begin position="201"/>
        <end position="213"/>
    </location>
</feature>
<feature type="compositionally biased region" description="Acidic residues" evidence="1">
    <location>
        <begin position="434"/>
        <end position="444"/>
    </location>
</feature>
<feature type="domain" description="J" evidence="2">
    <location>
        <begin position="520"/>
        <end position="585"/>
    </location>
</feature>
<name>A0A7S0GQ20_MICPS</name>
<dbReference type="Gene3D" id="1.10.287.110">
    <property type="entry name" value="DnaJ domain"/>
    <property type="match status" value="1"/>
</dbReference>
<dbReference type="GO" id="GO:0072583">
    <property type="term" value="P:clathrin-dependent endocytosis"/>
    <property type="evidence" value="ECO:0007669"/>
    <property type="project" value="TreeGrafter"/>
</dbReference>
<dbReference type="PROSITE" id="PS50076">
    <property type="entry name" value="DNAJ_2"/>
    <property type="match status" value="1"/>
</dbReference>
<protein>
    <recommendedName>
        <fullName evidence="2">J domain-containing protein</fullName>
    </recommendedName>
</protein>
<feature type="region of interest" description="Disordered" evidence="1">
    <location>
        <begin position="432"/>
        <end position="460"/>
    </location>
</feature>
<sequence length="585" mass="58203">MSGLDSLFDDFDLSAPSSKKGASMNSMKQGGFSSAQTSRASASAGASSGGGTRDAFEDLFGLGATTTPTRAIPTGNVPSATPGAPPASDFFASPRMGAAPGATPARPSADPFGGLGAGDSLFGSLGGGAPGGGTPMAAMGRSSARPPPAMASPASDDLLGAILGDGGGSAPGSGPGSGLGSRLGSESDFSAAGGSTRVEPAGTSTLASSLGGSASDFGVGSGGGLGSLSGLEAFASRGGSSSDLASVGASAPSDGFAGLEDLVSSAPAPSAIRRRAAETATGESDGGFGGLEDLVASVQPSQTVSRTASANDFDIFAGDGAGASPSVSSPDASGTAADGGFAGLEDFLSPRPAPSGSQRHAAPAAPESTSDAGLEAMLGELSVGGNGGGFGGGGSPVVIDDMFGPAMGSGFNAGVGVAGEVASRVGATDVMYESSDDEGHEDDSEARKKARAARHERNRKRIADKLQEKRDREAKALAEQAERQVLKDLIGADIDEWLRKNQNNIRTMLANLADVLWEGHGYKSPDLNDLLSPNAVKKSYHKALVIIHPDKVRQKFGGDMDKVFVADKVFDQVRDAYKAFSEKEL</sequence>
<gene>
    <name evidence="3" type="ORF">MSP1401_LOCUS5055</name>
</gene>
<dbReference type="GO" id="GO:0030276">
    <property type="term" value="F:clathrin binding"/>
    <property type="evidence" value="ECO:0007669"/>
    <property type="project" value="TreeGrafter"/>
</dbReference>
<dbReference type="GO" id="GO:0072318">
    <property type="term" value="P:clathrin coat disassembly"/>
    <property type="evidence" value="ECO:0007669"/>
    <property type="project" value="TreeGrafter"/>
</dbReference>
<accession>A0A7S0GQ20</accession>
<reference evidence="3" key="1">
    <citation type="submission" date="2021-01" db="EMBL/GenBank/DDBJ databases">
        <authorList>
            <person name="Corre E."/>
            <person name="Pelletier E."/>
            <person name="Niang G."/>
            <person name="Scheremetjew M."/>
            <person name="Finn R."/>
            <person name="Kale V."/>
            <person name="Holt S."/>
            <person name="Cochrane G."/>
            <person name="Meng A."/>
            <person name="Brown T."/>
            <person name="Cohen L."/>
        </authorList>
    </citation>
    <scope>NUCLEOTIDE SEQUENCE</scope>
    <source>
        <strain evidence="3">CCAC1681</strain>
    </source>
</reference>
<organism evidence="3">
    <name type="scientific">Micromonas pusilla</name>
    <name type="common">Picoplanktonic green alga</name>
    <name type="synonym">Chromulina pusilla</name>
    <dbReference type="NCBI Taxonomy" id="38833"/>
    <lineage>
        <taxon>Eukaryota</taxon>
        <taxon>Viridiplantae</taxon>
        <taxon>Chlorophyta</taxon>
        <taxon>Mamiellophyceae</taxon>
        <taxon>Mamiellales</taxon>
        <taxon>Mamiellaceae</taxon>
        <taxon>Micromonas</taxon>
    </lineage>
</organism>
<dbReference type="SUPFAM" id="SSF46565">
    <property type="entry name" value="Chaperone J-domain"/>
    <property type="match status" value="1"/>
</dbReference>
<feature type="compositionally biased region" description="Low complexity" evidence="1">
    <location>
        <begin position="33"/>
        <end position="46"/>
    </location>
</feature>
<feature type="compositionally biased region" description="Gly residues" evidence="1">
    <location>
        <begin position="163"/>
        <end position="181"/>
    </location>
</feature>
<evidence type="ECO:0000259" key="2">
    <source>
        <dbReference type="PROSITE" id="PS50076"/>
    </source>
</evidence>
<feature type="compositionally biased region" description="Polar residues" evidence="1">
    <location>
        <begin position="23"/>
        <end position="32"/>
    </location>
</feature>
<proteinExistence type="predicted"/>
<dbReference type="GO" id="GO:0005737">
    <property type="term" value="C:cytoplasm"/>
    <property type="evidence" value="ECO:0007669"/>
    <property type="project" value="TreeGrafter"/>
</dbReference>
<dbReference type="AlphaFoldDB" id="A0A7S0GQ20"/>
<dbReference type="PANTHER" id="PTHR23172:SF19">
    <property type="entry name" value="J DOMAIN-CONTAINING PROTEIN"/>
    <property type="match status" value="1"/>
</dbReference>
<feature type="compositionally biased region" description="Basic residues" evidence="1">
    <location>
        <begin position="448"/>
        <end position="460"/>
    </location>
</feature>
<feature type="region of interest" description="Disordered" evidence="1">
    <location>
        <begin position="1"/>
        <end position="112"/>
    </location>
</feature>
<feature type="region of interest" description="Disordered" evidence="1">
    <location>
        <begin position="230"/>
        <end position="250"/>
    </location>
</feature>
<dbReference type="InterPro" id="IPR036869">
    <property type="entry name" value="J_dom_sf"/>
</dbReference>
<evidence type="ECO:0000256" key="1">
    <source>
        <dbReference type="SAM" id="MobiDB-lite"/>
    </source>
</evidence>
<feature type="compositionally biased region" description="Gly residues" evidence="1">
    <location>
        <begin position="125"/>
        <end position="134"/>
    </location>
</feature>
<feature type="region of interest" description="Disordered" evidence="1">
    <location>
        <begin position="125"/>
        <end position="213"/>
    </location>
</feature>
<dbReference type="GO" id="GO:0031982">
    <property type="term" value="C:vesicle"/>
    <property type="evidence" value="ECO:0007669"/>
    <property type="project" value="TreeGrafter"/>
</dbReference>
<feature type="compositionally biased region" description="Low complexity" evidence="1">
    <location>
        <begin position="135"/>
        <end position="144"/>
    </location>
</feature>
<feature type="region of interest" description="Disordered" evidence="1">
    <location>
        <begin position="322"/>
        <end position="370"/>
    </location>
</feature>
<feature type="region of interest" description="Disordered" evidence="1">
    <location>
        <begin position="270"/>
        <end position="294"/>
    </location>
</feature>